<dbReference type="PANTHER" id="PTHR11795">
    <property type="entry name" value="BRANCHED-CHAIN AMINO ACID TRANSPORT SYSTEM PERMEASE PROTEIN LIVH"/>
    <property type="match status" value="1"/>
</dbReference>
<keyword evidence="2" id="KW-0813">Transport</keyword>
<evidence type="ECO:0000313" key="12">
    <source>
        <dbReference type="Proteomes" id="UP000186002"/>
    </source>
</evidence>
<evidence type="ECO:0000256" key="6">
    <source>
        <dbReference type="ARBA" id="ARBA00022970"/>
    </source>
</evidence>
<name>A0A1M7HZ56_9HYPH</name>
<dbReference type="GO" id="GO:0015192">
    <property type="term" value="F:L-phenylalanine transmembrane transporter activity"/>
    <property type="evidence" value="ECO:0007669"/>
    <property type="project" value="TreeGrafter"/>
</dbReference>
<dbReference type="InterPro" id="IPR001851">
    <property type="entry name" value="ABC_transp_permease"/>
</dbReference>
<feature type="transmembrane region" description="Helical" evidence="10">
    <location>
        <begin position="186"/>
        <end position="207"/>
    </location>
</feature>
<evidence type="ECO:0000256" key="4">
    <source>
        <dbReference type="ARBA" id="ARBA00022519"/>
    </source>
</evidence>
<keyword evidence="3" id="KW-1003">Cell membrane</keyword>
<dbReference type="Proteomes" id="UP000186002">
    <property type="component" value="Unassembled WGS sequence"/>
</dbReference>
<reference evidence="11 12" key="1">
    <citation type="submission" date="2016-11" db="EMBL/GenBank/DDBJ databases">
        <authorList>
            <person name="Jaros S."/>
            <person name="Januszkiewicz K."/>
            <person name="Wedrychowicz H."/>
        </authorList>
    </citation>
    <scope>NUCLEOTIDE SEQUENCE [LARGE SCALE GENOMIC DNA]</scope>
    <source>
        <strain evidence="11 12">DSM 22153</strain>
    </source>
</reference>
<dbReference type="GO" id="GO:0042941">
    <property type="term" value="P:D-alanine transmembrane transport"/>
    <property type="evidence" value="ECO:0007669"/>
    <property type="project" value="TreeGrafter"/>
</dbReference>
<dbReference type="GO" id="GO:0005304">
    <property type="term" value="F:L-valine transmembrane transporter activity"/>
    <property type="evidence" value="ECO:0007669"/>
    <property type="project" value="TreeGrafter"/>
</dbReference>
<feature type="transmembrane region" description="Helical" evidence="10">
    <location>
        <begin position="219"/>
        <end position="246"/>
    </location>
</feature>
<proteinExistence type="inferred from homology"/>
<keyword evidence="6" id="KW-0029">Amino-acid transport</keyword>
<keyword evidence="5 10" id="KW-0812">Transmembrane</keyword>
<sequence>MTGFAELLFSGLMSGLIIGLAGLAVTLVFGIARFSNAATGDTMTLGAYGALVGSAFTGSVILGSLIGLAAGALASVVSYLLVFRPLQGRSPISSLLASIGLAFFIRAIIGLVFGHDQNVFQLDIVRPIKFAGIRIQPNDLKFAAVAISTLAVVFIILHLTPIGRRMRAVADNPLLAKVSGISPRPVMLALWSIAGAVSAIAGIILGMKTVVSPESGWEMLLPAFAAAVLGGIGHPIGAIVGGLLIGVAQELATPFVGFTYKIAVSFIVLLLVLLIRPKGLFGRSEGVR</sequence>
<dbReference type="GO" id="GO:0005886">
    <property type="term" value="C:plasma membrane"/>
    <property type="evidence" value="ECO:0007669"/>
    <property type="project" value="UniProtKB-SubCell"/>
</dbReference>
<keyword evidence="4" id="KW-0997">Cell inner membrane</keyword>
<dbReference type="OrthoDB" id="9807115at2"/>
<evidence type="ECO:0000256" key="1">
    <source>
        <dbReference type="ARBA" id="ARBA00004651"/>
    </source>
</evidence>
<comment type="subcellular location">
    <subcellularLocation>
        <location evidence="1">Cell membrane</location>
        <topology evidence="1">Multi-pass membrane protein</topology>
    </subcellularLocation>
</comment>
<dbReference type="GO" id="GO:0015190">
    <property type="term" value="F:L-leucine transmembrane transporter activity"/>
    <property type="evidence" value="ECO:0007669"/>
    <property type="project" value="TreeGrafter"/>
</dbReference>
<organism evidence="11 12">
    <name type="scientific">Roseibium suaedae</name>
    <dbReference type="NCBI Taxonomy" id="735517"/>
    <lineage>
        <taxon>Bacteria</taxon>
        <taxon>Pseudomonadati</taxon>
        <taxon>Pseudomonadota</taxon>
        <taxon>Alphaproteobacteria</taxon>
        <taxon>Hyphomicrobiales</taxon>
        <taxon>Stappiaceae</taxon>
        <taxon>Roseibium</taxon>
    </lineage>
</organism>
<dbReference type="AlphaFoldDB" id="A0A1M7HZ56"/>
<protein>
    <submittedName>
        <fullName evidence="11">Branched-chain amino acid transport system permease protein</fullName>
    </submittedName>
</protein>
<feature type="transmembrane region" description="Helical" evidence="10">
    <location>
        <begin position="94"/>
        <end position="113"/>
    </location>
</feature>
<dbReference type="PANTHER" id="PTHR11795:SF371">
    <property type="entry name" value="HIGH-AFFINITY BRANCHED-CHAIN AMINO ACID TRANSPORT SYSTEM PERMEASE PROTEIN LIVH"/>
    <property type="match status" value="1"/>
</dbReference>
<evidence type="ECO:0000313" key="11">
    <source>
        <dbReference type="EMBL" id="SHM33740.1"/>
    </source>
</evidence>
<accession>A0A1M7HZ56</accession>
<feature type="transmembrane region" description="Helical" evidence="10">
    <location>
        <begin position="52"/>
        <end position="82"/>
    </location>
</feature>
<evidence type="ECO:0000256" key="8">
    <source>
        <dbReference type="ARBA" id="ARBA00023136"/>
    </source>
</evidence>
<evidence type="ECO:0000256" key="5">
    <source>
        <dbReference type="ARBA" id="ARBA00022692"/>
    </source>
</evidence>
<feature type="transmembrane region" description="Helical" evidence="10">
    <location>
        <begin position="7"/>
        <end position="32"/>
    </location>
</feature>
<dbReference type="STRING" id="735517.SAMN05444272_2378"/>
<gene>
    <name evidence="11" type="ORF">SAMN05444272_2378</name>
</gene>
<keyword evidence="12" id="KW-1185">Reference proteome</keyword>
<evidence type="ECO:0000256" key="2">
    <source>
        <dbReference type="ARBA" id="ARBA00022448"/>
    </source>
</evidence>
<dbReference type="GO" id="GO:1903806">
    <property type="term" value="P:L-isoleucine import across plasma membrane"/>
    <property type="evidence" value="ECO:0007669"/>
    <property type="project" value="TreeGrafter"/>
</dbReference>
<dbReference type="GO" id="GO:0015808">
    <property type="term" value="P:L-alanine transport"/>
    <property type="evidence" value="ECO:0007669"/>
    <property type="project" value="TreeGrafter"/>
</dbReference>
<evidence type="ECO:0000256" key="10">
    <source>
        <dbReference type="SAM" id="Phobius"/>
    </source>
</evidence>
<dbReference type="GO" id="GO:0015188">
    <property type="term" value="F:L-isoleucine transmembrane transporter activity"/>
    <property type="evidence" value="ECO:0007669"/>
    <property type="project" value="TreeGrafter"/>
</dbReference>
<keyword evidence="7 10" id="KW-1133">Transmembrane helix</keyword>
<dbReference type="RefSeq" id="WP_073013271.1">
    <property type="nucleotide sequence ID" value="NZ_FRBW01000002.1"/>
</dbReference>
<comment type="similarity">
    <text evidence="9">Belongs to the binding-protein-dependent transport system permease family. LivHM subfamily.</text>
</comment>
<evidence type="ECO:0000256" key="7">
    <source>
        <dbReference type="ARBA" id="ARBA00022989"/>
    </source>
</evidence>
<evidence type="ECO:0000256" key="9">
    <source>
        <dbReference type="ARBA" id="ARBA00037998"/>
    </source>
</evidence>
<dbReference type="EMBL" id="FRBW01000002">
    <property type="protein sequence ID" value="SHM33740.1"/>
    <property type="molecule type" value="Genomic_DNA"/>
</dbReference>
<evidence type="ECO:0000256" key="3">
    <source>
        <dbReference type="ARBA" id="ARBA00022475"/>
    </source>
</evidence>
<feature type="transmembrane region" description="Helical" evidence="10">
    <location>
        <begin position="140"/>
        <end position="159"/>
    </location>
</feature>
<keyword evidence="8 10" id="KW-0472">Membrane</keyword>
<dbReference type="CDD" id="cd06582">
    <property type="entry name" value="TM_PBP1_LivH_like"/>
    <property type="match status" value="1"/>
</dbReference>
<dbReference type="InterPro" id="IPR052157">
    <property type="entry name" value="BCAA_transport_permease"/>
</dbReference>
<dbReference type="Pfam" id="PF02653">
    <property type="entry name" value="BPD_transp_2"/>
    <property type="match status" value="1"/>
</dbReference>
<feature type="transmembrane region" description="Helical" evidence="10">
    <location>
        <begin position="258"/>
        <end position="275"/>
    </location>
</feature>